<comment type="subcellular location">
    <subcellularLocation>
        <location evidence="1">Cell membrane</location>
        <topology evidence="1">Multi-pass membrane protein</topology>
    </subcellularLocation>
</comment>
<keyword evidence="3" id="KW-0808">Transferase</keyword>
<evidence type="ECO:0000256" key="3">
    <source>
        <dbReference type="ARBA" id="ARBA00022679"/>
    </source>
</evidence>
<protein>
    <recommendedName>
        <fullName evidence="12">DUF2029 domain-containing protein</fullName>
    </recommendedName>
</protein>
<comment type="caution">
    <text evidence="10">The sequence shown here is derived from an EMBL/GenBank/DDBJ whole genome shotgun (WGS) entry which is preliminary data.</text>
</comment>
<evidence type="ECO:0000256" key="1">
    <source>
        <dbReference type="ARBA" id="ARBA00004651"/>
    </source>
</evidence>
<organism evidence="10 11">
    <name type="scientific">Streptomyces daqingensis</name>
    <dbReference type="NCBI Taxonomy" id="1472640"/>
    <lineage>
        <taxon>Bacteria</taxon>
        <taxon>Bacillati</taxon>
        <taxon>Actinomycetota</taxon>
        <taxon>Actinomycetes</taxon>
        <taxon>Kitasatosporales</taxon>
        <taxon>Streptomycetaceae</taxon>
        <taxon>Streptomyces</taxon>
    </lineage>
</organism>
<evidence type="ECO:0000256" key="5">
    <source>
        <dbReference type="ARBA" id="ARBA00022989"/>
    </source>
</evidence>
<dbReference type="InterPro" id="IPR018584">
    <property type="entry name" value="GT87"/>
</dbReference>
<keyword evidence="11" id="KW-1185">Reference proteome</keyword>
<feature type="compositionally biased region" description="Basic and acidic residues" evidence="8">
    <location>
        <begin position="459"/>
        <end position="473"/>
    </location>
</feature>
<evidence type="ECO:0000256" key="9">
    <source>
        <dbReference type="SAM" id="Phobius"/>
    </source>
</evidence>
<gene>
    <name evidence="10" type="ORF">GCM10012287_00090</name>
</gene>
<feature type="transmembrane region" description="Helical" evidence="9">
    <location>
        <begin position="327"/>
        <end position="347"/>
    </location>
</feature>
<feature type="region of interest" description="Disordered" evidence="8">
    <location>
        <begin position="421"/>
        <end position="511"/>
    </location>
</feature>
<feature type="transmembrane region" description="Helical" evidence="9">
    <location>
        <begin position="359"/>
        <end position="380"/>
    </location>
</feature>
<feature type="transmembrane region" description="Helical" evidence="9">
    <location>
        <begin position="164"/>
        <end position="181"/>
    </location>
</feature>
<reference evidence="11" key="1">
    <citation type="journal article" date="2019" name="Int. J. Syst. Evol. Microbiol.">
        <title>The Global Catalogue of Microorganisms (GCM) 10K type strain sequencing project: providing services to taxonomists for standard genome sequencing and annotation.</title>
        <authorList>
            <consortium name="The Broad Institute Genomics Platform"/>
            <consortium name="The Broad Institute Genome Sequencing Center for Infectious Disease"/>
            <person name="Wu L."/>
            <person name="Ma J."/>
        </authorList>
    </citation>
    <scope>NUCLEOTIDE SEQUENCE [LARGE SCALE GENOMIC DNA]</scope>
    <source>
        <strain evidence="11">CGMCC 4.7178</strain>
    </source>
</reference>
<evidence type="ECO:0008006" key="12">
    <source>
        <dbReference type="Google" id="ProtNLM"/>
    </source>
</evidence>
<evidence type="ECO:0000256" key="6">
    <source>
        <dbReference type="ARBA" id="ARBA00023136"/>
    </source>
</evidence>
<evidence type="ECO:0000313" key="11">
    <source>
        <dbReference type="Proteomes" id="UP000631535"/>
    </source>
</evidence>
<proteinExistence type="inferred from homology"/>
<dbReference type="Pfam" id="PF09594">
    <property type="entry name" value="GT87"/>
    <property type="match status" value="1"/>
</dbReference>
<accession>A0ABQ2LPE1</accession>
<keyword evidence="6 9" id="KW-0472">Membrane</keyword>
<evidence type="ECO:0000256" key="7">
    <source>
        <dbReference type="ARBA" id="ARBA00024033"/>
    </source>
</evidence>
<feature type="transmembrane region" description="Helical" evidence="9">
    <location>
        <begin position="82"/>
        <end position="100"/>
    </location>
</feature>
<keyword evidence="2" id="KW-1003">Cell membrane</keyword>
<feature type="transmembrane region" description="Helical" evidence="9">
    <location>
        <begin position="52"/>
        <end position="70"/>
    </location>
</feature>
<feature type="transmembrane region" description="Helical" evidence="9">
    <location>
        <begin position="235"/>
        <end position="257"/>
    </location>
</feature>
<evidence type="ECO:0000313" key="10">
    <source>
        <dbReference type="EMBL" id="GGO41380.1"/>
    </source>
</evidence>
<name>A0ABQ2LPE1_9ACTN</name>
<dbReference type="Proteomes" id="UP000631535">
    <property type="component" value="Unassembled WGS sequence"/>
</dbReference>
<keyword evidence="5 9" id="KW-1133">Transmembrane helix</keyword>
<dbReference type="RefSeq" id="WP_189034942.1">
    <property type="nucleotide sequence ID" value="NZ_BMMP01000001.1"/>
</dbReference>
<sequence length="511" mass="51893">MTATKPMERAAPAPGAPRWKRDSGLWEPAGLALCAALALALAVSSPPWVPQQIWGMCAAPAYAAAAVAAWRRPGRWAPLTRAIAVAGAIVLPLVLLAVLGKAQMEVGVVERAGELLLSTGSPYADDPRQVSDFNPYLPGMALFGLPGAVSGDVPGLGLLAGPRLWFAVCFLAAMAAAARVAGAGSRTRPALTLVAACPAVALPLAIGGVDPPVVGLMCLGLAFAGRGDGGRAGVALGLAAALKWTAWPALPVVFVLLAVRHREAVLRCAASAAGVLALVSAPVLLTGARACVQHVVLYPLGLADVPSSAASPLPGHLLATRVPHGNAVAVGALAVCAALMAASLLVRPPRGGSAAAERIALGLALAMLLAPATRSGYVIYPLVLFCWFRLARPGADGADPAPARAGTACRYGRLIAARAPRTPVRPPCSSDPHCAGRHPRRGGTAGAAGRRCAVHRQPGRREVRHTARTEGRRGRTRFAALARWSGLLPGSRSGSGSPSGSGPGAGTRPRS</sequence>
<feature type="transmembrane region" description="Helical" evidence="9">
    <location>
        <begin position="193"/>
        <end position="223"/>
    </location>
</feature>
<evidence type="ECO:0000256" key="4">
    <source>
        <dbReference type="ARBA" id="ARBA00022692"/>
    </source>
</evidence>
<feature type="transmembrane region" description="Helical" evidence="9">
    <location>
        <begin position="264"/>
        <end position="285"/>
    </location>
</feature>
<keyword evidence="4 9" id="KW-0812">Transmembrane</keyword>
<comment type="similarity">
    <text evidence="7">Belongs to the glycosyltransferase 87 family.</text>
</comment>
<evidence type="ECO:0000256" key="2">
    <source>
        <dbReference type="ARBA" id="ARBA00022475"/>
    </source>
</evidence>
<evidence type="ECO:0000256" key="8">
    <source>
        <dbReference type="SAM" id="MobiDB-lite"/>
    </source>
</evidence>
<dbReference type="EMBL" id="BMMP01000001">
    <property type="protein sequence ID" value="GGO41380.1"/>
    <property type="molecule type" value="Genomic_DNA"/>
</dbReference>
<feature type="compositionally biased region" description="Low complexity" evidence="8">
    <location>
        <begin position="477"/>
        <end position="496"/>
    </location>
</feature>